<evidence type="ECO:0000313" key="2">
    <source>
        <dbReference type="Proteomes" id="UP000326380"/>
    </source>
</evidence>
<proteinExistence type="predicted"/>
<name>A0A7L4ZYW6_9BACT</name>
<dbReference type="AlphaFoldDB" id="A0A7L4ZYW6"/>
<keyword evidence="2" id="KW-1185">Reference proteome</keyword>
<dbReference type="RefSeq" id="WP_151077232.1">
    <property type="nucleotide sequence ID" value="NZ_CP047647.1"/>
</dbReference>
<dbReference type="EMBL" id="VTWU01000001">
    <property type="protein sequence ID" value="KAA9339584.1"/>
    <property type="molecule type" value="Genomic_DNA"/>
</dbReference>
<evidence type="ECO:0000313" key="1">
    <source>
        <dbReference type="EMBL" id="KAA9339584.1"/>
    </source>
</evidence>
<reference evidence="1 2" key="1">
    <citation type="submission" date="2019-09" db="EMBL/GenBank/DDBJ databases">
        <title>Genome sequence of Hymenobacter sp. M3.</title>
        <authorList>
            <person name="Srinivasan S."/>
        </authorList>
    </citation>
    <scope>NUCLEOTIDE SEQUENCE [LARGE SCALE GENOMIC DNA]</scope>
    <source>
        <strain evidence="1 2">M3</strain>
    </source>
</reference>
<sequence length="135" mass="14268">MLKLLLGLMLLACSTAGLAQNQAAAVPAPAETSVPTTAAAPAPANIEAYVREQTKGGELDFTKMLASKKQSMFLHDGNMYTKPEYALVLWGLRVKALGIESAERACALYAAASNRPLTPAEKKALVQGFDSGTRD</sequence>
<organism evidence="1 2">
    <name type="scientific">Hymenobacter busanensis</name>
    <dbReference type="NCBI Taxonomy" id="2607656"/>
    <lineage>
        <taxon>Bacteria</taxon>
        <taxon>Pseudomonadati</taxon>
        <taxon>Bacteroidota</taxon>
        <taxon>Cytophagia</taxon>
        <taxon>Cytophagales</taxon>
        <taxon>Hymenobacteraceae</taxon>
        <taxon>Hymenobacter</taxon>
    </lineage>
</organism>
<protein>
    <submittedName>
        <fullName evidence="1">Uncharacterized protein</fullName>
    </submittedName>
</protein>
<accession>A0A7L4ZYW6</accession>
<dbReference type="Proteomes" id="UP000326380">
    <property type="component" value="Unassembled WGS sequence"/>
</dbReference>
<gene>
    <name evidence="1" type="ORF">F0P96_02935</name>
</gene>
<comment type="caution">
    <text evidence="1">The sequence shown here is derived from an EMBL/GenBank/DDBJ whole genome shotgun (WGS) entry which is preliminary data.</text>
</comment>